<reference evidence="8" key="1">
    <citation type="submission" date="2021-12" db="EMBL/GenBank/DDBJ databases">
        <authorList>
            <person name="King R."/>
        </authorList>
    </citation>
    <scope>NUCLEOTIDE SEQUENCE</scope>
</reference>
<keyword evidence="4 5" id="KW-0238">DNA-binding</keyword>
<dbReference type="Gene3D" id="6.20.210.20">
    <property type="entry name" value="THAP domain"/>
    <property type="match status" value="1"/>
</dbReference>
<reference evidence="8" key="2">
    <citation type="submission" date="2022-10" db="EMBL/GenBank/DDBJ databases">
        <authorList>
            <consortium name="ENA_rothamsted_submissions"/>
            <consortium name="culmorum"/>
            <person name="King R."/>
        </authorList>
    </citation>
    <scope>NUCLEOTIDE SEQUENCE</scope>
</reference>
<protein>
    <recommendedName>
        <fullName evidence="7">THAP-type domain-containing protein</fullName>
    </recommendedName>
</protein>
<evidence type="ECO:0000256" key="4">
    <source>
        <dbReference type="ARBA" id="ARBA00023125"/>
    </source>
</evidence>
<evidence type="ECO:0000256" key="6">
    <source>
        <dbReference type="SAM" id="MobiDB-lite"/>
    </source>
</evidence>
<organism evidence="8 9">
    <name type="scientific">Diatraea saccharalis</name>
    <name type="common">sugarcane borer</name>
    <dbReference type="NCBI Taxonomy" id="40085"/>
    <lineage>
        <taxon>Eukaryota</taxon>
        <taxon>Metazoa</taxon>
        <taxon>Ecdysozoa</taxon>
        <taxon>Arthropoda</taxon>
        <taxon>Hexapoda</taxon>
        <taxon>Insecta</taxon>
        <taxon>Pterygota</taxon>
        <taxon>Neoptera</taxon>
        <taxon>Endopterygota</taxon>
        <taxon>Lepidoptera</taxon>
        <taxon>Glossata</taxon>
        <taxon>Ditrysia</taxon>
        <taxon>Pyraloidea</taxon>
        <taxon>Crambidae</taxon>
        <taxon>Crambinae</taxon>
        <taxon>Diatraea</taxon>
    </lineage>
</organism>
<feature type="domain" description="THAP-type" evidence="7">
    <location>
        <begin position="5"/>
        <end position="86"/>
    </location>
</feature>
<dbReference type="InterPro" id="IPR038441">
    <property type="entry name" value="THAP_Znf_sf"/>
</dbReference>
<evidence type="ECO:0000259" key="7">
    <source>
        <dbReference type="PROSITE" id="PS50950"/>
    </source>
</evidence>
<evidence type="ECO:0000256" key="3">
    <source>
        <dbReference type="ARBA" id="ARBA00022833"/>
    </source>
</evidence>
<accession>A0A9N9R6S6</accession>
<feature type="region of interest" description="Disordered" evidence="6">
    <location>
        <begin position="201"/>
        <end position="224"/>
    </location>
</feature>
<dbReference type="EMBL" id="OU893354">
    <property type="protein sequence ID" value="CAG9790684.1"/>
    <property type="molecule type" value="Genomic_DNA"/>
</dbReference>
<evidence type="ECO:0000313" key="9">
    <source>
        <dbReference type="Proteomes" id="UP001153714"/>
    </source>
</evidence>
<dbReference type="SMART" id="SM00980">
    <property type="entry name" value="THAP"/>
    <property type="match status" value="1"/>
</dbReference>
<sequence length="224" mass="25640">MSGVQKKYCIFGCDSLAIHNVPFHRFPNPDKRPELFTAWVSAVSVNIGENNPQKIYKNKRICDHHFETKFKTTGGRLVWSAVPTIFDRVKLSINIVVDIEHNYCHSRRESSHATLLSDVTNIQNDLNKTGPSTSSVICHPHVSQSKFDSEILNEELYKQLSLPYEILSLRQFQKKVNRELTPTETYSRLWTECLARAPPAHYRSNKQQLKEPPGEISSSSDSIK</sequence>
<dbReference type="GO" id="GO:0008270">
    <property type="term" value="F:zinc ion binding"/>
    <property type="evidence" value="ECO:0007669"/>
    <property type="project" value="UniProtKB-KW"/>
</dbReference>
<keyword evidence="2 5" id="KW-0863">Zinc-finger</keyword>
<dbReference type="Proteomes" id="UP001153714">
    <property type="component" value="Chromosome 23"/>
</dbReference>
<dbReference type="GO" id="GO:0003677">
    <property type="term" value="F:DNA binding"/>
    <property type="evidence" value="ECO:0007669"/>
    <property type="project" value="UniProtKB-UniRule"/>
</dbReference>
<keyword evidence="9" id="KW-1185">Reference proteome</keyword>
<evidence type="ECO:0000256" key="2">
    <source>
        <dbReference type="ARBA" id="ARBA00022771"/>
    </source>
</evidence>
<keyword evidence="1" id="KW-0479">Metal-binding</keyword>
<evidence type="ECO:0000256" key="5">
    <source>
        <dbReference type="PROSITE-ProRule" id="PRU00309"/>
    </source>
</evidence>
<dbReference type="PROSITE" id="PS50950">
    <property type="entry name" value="ZF_THAP"/>
    <property type="match status" value="1"/>
</dbReference>
<dbReference type="InterPro" id="IPR006612">
    <property type="entry name" value="THAP_Znf"/>
</dbReference>
<dbReference type="AlphaFoldDB" id="A0A9N9R6S6"/>
<gene>
    <name evidence="8" type="ORF">DIATSA_LOCUS8346</name>
</gene>
<evidence type="ECO:0000313" key="8">
    <source>
        <dbReference type="EMBL" id="CAG9790684.1"/>
    </source>
</evidence>
<dbReference type="OrthoDB" id="2122982at2759"/>
<proteinExistence type="predicted"/>
<keyword evidence="3" id="KW-0862">Zinc</keyword>
<dbReference type="Pfam" id="PF05485">
    <property type="entry name" value="THAP"/>
    <property type="match status" value="1"/>
</dbReference>
<evidence type="ECO:0000256" key="1">
    <source>
        <dbReference type="ARBA" id="ARBA00022723"/>
    </source>
</evidence>
<name>A0A9N9R6S6_9NEOP</name>
<dbReference type="SUPFAM" id="SSF57716">
    <property type="entry name" value="Glucocorticoid receptor-like (DNA-binding domain)"/>
    <property type="match status" value="1"/>
</dbReference>